<dbReference type="Proteomes" id="UP000813463">
    <property type="component" value="Chromosome 1"/>
</dbReference>
<dbReference type="InterPro" id="IPR044730">
    <property type="entry name" value="RNase_H-like_dom_plant"/>
</dbReference>
<dbReference type="CDD" id="cd06222">
    <property type="entry name" value="RNase_H_like"/>
    <property type="match status" value="1"/>
</dbReference>
<dbReference type="RefSeq" id="XP_056690164.1">
    <property type="nucleotide sequence ID" value="XM_056834186.1"/>
</dbReference>
<evidence type="ECO:0000259" key="1">
    <source>
        <dbReference type="Pfam" id="PF13456"/>
    </source>
</evidence>
<reference evidence="2" key="1">
    <citation type="journal article" date="2021" name="Nat. Commun.">
        <title>Genomic analyses provide insights into spinach domestication and the genetic basis of agronomic traits.</title>
        <authorList>
            <person name="Cai X."/>
            <person name="Sun X."/>
            <person name="Xu C."/>
            <person name="Sun H."/>
            <person name="Wang X."/>
            <person name="Ge C."/>
            <person name="Zhang Z."/>
            <person name="Wang Q."/>
            <person name="Fei Z."/>
            <person name="Jiao C."/>
            <person name="Wang Q."/>
        </authorList>
    </citation>
    <scope>NUCLEOTIDE SEQUENCE [LARGE SCALE GENOMIC DNA]</scope>
    <source>
        <strain evidence="2">cv. Varoflay</strain>
    </source>
</reference>
<dbReference type="InterPro" id="IPR002156">
    <property type="entry name" value="RNaseH_domain"/>
</dbReference>
<dbReference type="Pfam" id="PF13456">
    <property type="entry name" value="RVT_3"/>
    <property type="match status" value="1"/>
</dbReference>
<gene>
    <name evidence="3" type="primary">LOC130465434</name>
</gene>
<proteinExistence type="predicted"/>
<keyword evidence="2" id="KW-1185">Reference proteome</keyword>
<dbReference type="PANTHER" id="PTHR47723:SF19">
    <property type="entry name" value="POLYNUCLEOTIDYL TRANSFERASE, RIBONUCLEASE H-LIKE SUPERFAMILY PROTEIN"/>
    <property type="match status" value="1"/>
</dbReference>
<name>A0ABM3R3H9_SPIOL</name>
<dbReference type="InterPro" id="IPR053151">
    <property type="entry name" value="RNase_H-like"/>
</dbReference>
<reference evidence="3" key="2">
    <citation type="submission" date="2025-08" db="UniProtKB">
        <authorList>
            <consortium name="RefSeq"/>
        </authorList>
    </citation>
    <scope>IDENTIFICATION</scope>
    <source>
        <tissue evidence="3">Leaf</tissue>
    </source>
</reference>
<organism evidence="2 3">
    <name type="scientific">Spinacia oleracea</name>
    <name type="common">Spinach</name>
    <dbReference type="NCBI Taxonomy" id="3562"/>
    <lineage>
        <taxon>Eukaryota</taxon>
        <taxon>Viridiplantae</taxon>
        <taxon>Streptophyta</taxon>
        <taxon>Embryophyta</taxon>
        <taxon>Tracheophyta</taxon>
        <taxon>Spermatophyta</taxon>
        <taxon>Magnoliopsida</taxon>
        <taxon>eudicotyledons</taxon>
        <taxon>Gunneridae</taxon>
        <taxon>Pentapetalae</taxon>
        <taxon>Caryophyllales</taxon>
        <taxon>Chenopodiaceae</taxon>
        <taxon>Chenopodioideae</taxon>
        <taxon>Anserineae</taxon>
        <taxon>Spinacia</taxon>
    </lineage>
</organism>
<evidence type="ECO:0000313" key="2">
    <source>
        <dbReference type="Proteomes" id="UP000813463"/>
    </source>
</evidence>
<dbReference type="InterPro" id="IPR012337">
    <property type="entry name" value="RNaseH-like_sf"/>
</dbReference>
<dbReference type="SUPFAM" id="SSF53098">
    <property type="entry name" value="Ribonuclease H-like"/>
    <property type="match status" value="1"/>
</dbReference>
<dbReference type="PANTHER" id="PTHR47723">
    <property type="entry name" value="OS05G0353850 PROTEIN"/>
    <property type="match status" value="1"/>
</dbReference>
<sequence length="218" mass="24359">MKPIQYLHKAKLASSEFLTIHKVPILPPTTHTPNPNHLPSWFPPPPSNAIKINVDSSWTQGFVITGVAGVAHNSHGQWILGFQGKEMADSSLMAKLLDIRHGLQLAIQQGWTSTIFSSDCKEAITIINSSYQVSGYYINLVLDCRVLKNRLSNSPLRVEGRSMNGLANLMAHKAREDMVQTKSFKLLRQPENFCMNLYLAEVHPILDAIAQNYDENVP</sequence>
<protein>
    <recommendedName>
        <fullName evidence="1">RNase H type-1 domain-containing protein</fullName>
    </recommendedName>
</protein>
<accession>A0ABM3R3H9</accession>
<dbReference type="GeneID" id="130465434"/>
<dbReference type="InterPro" id="IPR036397">
    <property type="entry name" value="RNaseH_sf"/>
</dbReference>
<evidence type="ECO:0000313" key="3">
    <source>
        <dbReference type="RefSeq" id="XP_056690164.1"/>
    </source>
</evidence>
<feature type="domain" description="RNase H type-1" evidence="1">
    <location>
        <begin position="53"/>
        <end position="174"/>
    </location>
</feature>
<dbReference type="Gene3D" id="3.30.420.10">
    <property type="entry name" value="Ribonuclease H-like superfamily/Ribonuclease H"/>
    <property type="match status" value="1"/>
</dbReference>